<dbReference type="EMBL" id="PIPS01000004">
    <property type="protein sequence ID" value="RUO40241.1"/>
    <property type="molecule type" value="Genomic_DNA"/>
</dbReference>
<keyword evidence="1" id="KW-0831">Ubiquinone biosynthesis</keyword>
<name>A0AA94JD84_9GAMM</name>
<proteinExistence type="inferred from homology"/>
<dbReference type="PANTHER" id="PTHR38693">
    <property type="entry name" value="UBIQUINONE BIOSYNTHESIS PROTEIN UBIJ"/>
    <property type="match status" value="1"/>
</dbReference>
<organism evidence="3 4">
    <name type="scientific">Idiomarina aquatica</name>
    <dbReference type="NCBI Taxonomy" id="1327752"/>
    <lineage>
        <taxon>Bacteria</taxon>
        <taxon>Pseudomonadati</taxon>
        <taxon>Pseudomonadota</taxon>
        <taxon>Gammaproteobacteria</taxon>
        <taxon>Alteromonadales</taxon>
        <taxon>Idiomarinaceae</taxon>
        <taxon>Idiomarina</taxon>
    </lineage>
</organism>
<dbReference type="PANTHER" id="PTHR38693:SF1">
    <property type="entry name" value="UBIQUINONE BIOSYNTHESIS ACCESSORY FACTOR UBIJ"/>
    <property type="match status" value="1"/>
</dbReference>
<comment type="function">
    <text evidence="1">Required for ubiquinone (coenzyme Q) biosynthesis. Binds hydrophobic ubiquinone biosynthetic intermediates via its SCP2 domain and is essential for the stability of the Ubi complex. May constitute a docking platform where Ubi enzymes assemble and access their SCP2-bound polyprenyl substrates.</text>
</comment>
<dbReference type="InterPro" id="IPR038989">
    <property type="entry name" value="UbiJ"/>
</dbReference>
<gene>
    <name evidence="1" type="primary">ubiJ</name>
    <name evidence="3" type="ORF">CWE23_11570</name>
</gene>
<evidence type="ECO:0000256" key="1">
    <source>
        <dbReference type="HAMAP-Rule" id="MF_02215"/>
    </source>
</evidence>
<dbReference type="InterPro" id="IPR003033">
    <property type="entry name" value="SCP2_sterol-bd_dom"/>
</dbReference>
<protein>
    <recommendedName>
        <fullName evidence="1">Ubiquinone biosynthesis accessory factor UbiJ</fullName>
    </recommendedName>
</protein>
<evidence type="ECO:0000259" key="2">
    <source>
        <dbReference type="Pfam" id="PF02036"/>
    </source>
</evidence>
<dbReference type="GO" id="GO:0006744">
    <property type="term" value="P:ubiquinone biosynthetic process"/>
    <property type="evidence" value="ECO:0007669"/>
    <property type="project" value="UniProtKB-UniRule"/>
</dbReference>
<comment type="similarity">
    <text evidence="1">Belongs to the UbiJ family.</text>
</comment>
<dbReference type="Pfam" id="PF02036">
    <property type="entry name" value="SCP2"/>
    <property type="match status" value="1"/>
</dbReference>
<dbReference type="AlphaFoldDB" id="A0AA94JD84"/>
<feature type="domain" description="SCP2" evidence="2">
    <location>
        <begin position="16"/>
        <end position="114"/>
    </location>
</feature>
<keyword evidence="1" id="KW-0963">Cytoplasm</keyword>
<evidence type="ECO:0000313" key="3">
    <source>
        <dbReference type="EMBL" id="RUO40241.1"/>
    </source>
</evidence>
<dbReference type="InterPro" id="IPR036527">
    <property type="entry name" value="SCP2_sterol-bd_dom_sf"/>
</dbReference>
<dbReference type="HAMAP" id="MF_02215">
    <property type="entry name" value="UbiJ"/>
    <property type="match status" value="1"/>
</dbReference>
<comment type="subcellular location">
    <subcellularLocation>
        <location evidence="1">Cytoplasm</location>
    </subcellularLocation>
</comment>
<dbReference type="GO" id="GO:0005737">
    <property type="term" value="C:cytoplasm"/>
    <property type="evidence" value="ECO:0007669"/>
    <property type="project" value="UniProtKB-SubCell"/>
</dbReference>
<dbReference type="Proteomes" id="UP000286680">
    <property type="component" value="Unassembled WGS sequence"/>
</dbReference>
<dbReference type="SUPFAM" id="SSF55718">
    <property type="entry name" value="SCP-like"/>
    <property type="match status" value="1"/>
</dbReference>
<evidence type="ECO:0000313" key="4">
    <source>
        <dbReference type="Proteomes" id="UP000286680"/>
    </source>
</evidence>
<dbReference type="RefSeq" id="WP_105307415.1">
    <property type="nucleotide sequence ID" value="NZ_PIPS01000004.1"/>
</dbReference>
<comment type="caution">
    <text evidence="3">The sequence shown here is derived from an EMBL/GenBank/DDBJ whole genome shotgun (WGS) entry which is preliminary data.</text>
</comment>
<sequence>MKSLSLIPWMLLEKLINELLARDPGSLQRRQKLVGKSLRFDIKELPFELTVSIDEYGLRLTTVSEGETDCWLQTELGVLPELSDSSNLTRLIKAGKLDIEGDPMLAQQLVALIKELDIDWEAELEAKIGAVPAHWLSQIWRKSRQQVADSLQQSQRWATGVLIDEKKILPARIEFEQHKQQLQQLRAKIERLERQLREDS</sequence>
<comment type="pathway">
    <text evidence="1">Cofactor biosynthesis; ubiquinone biosynthesis.</text>
</comment>
<reference evidence="4" key="1">
    <citation type="journal article" date="2018" name="Front. Microbiol.">
        <title>Genome-Based Analysis Reveals the Taxonomy and Diversity of the Family Idiomarinaceae.</title>
        <authorList>
            <person name="Liu Y."/>
            <person name="Lai Q."/>
            <person name="Shao Z."/>
        </authorList>
    </citation>
    <scope>NUCLEOTIDE SEQUENCE [LARGE SCALE GENOMIC DNA]</scope>
    <source>
        <strain evidence="4">SN-14</strain>
    </source>
</reference>
<accession>A0AA94JD84</accession>
<keyword evidence="4" id="KW-1185">Reference proteome</keyword>